<feature type="transmembrane region" description="Helical" evidence="1">
    <location>
        <begin position="6"/>
        <end position="24"/>
    </location>
</feature>
<dbReference type="AlphaFoldDB" id="A0A1F5CH50"/>
<evidence type="ECO:0000256" key="1">
    <source>
        <dbReference type="SAM" id="Phobius"/>
    </source>
</evidence>
<name>A0A1F5CH50_9BACT</name>
<evidence type="ECO:0000313" key="2">
    <source>
        <dbReference type="EMBL" id="OGD42176.1"/>
    </source>
</evidence>
<dbReference type="Proteomes" id="UP000178974">
    <property type="component" value="Unassembled WGS sequence"/>
</dbReference>
<keyword evidence="1" id="KW-1133">Transmembrane helix</keyword>
<gene>
    <name evidence="2" type="ORF">A2567_01805</name>
</gene>
<proteinExistence type="predicted"/>
<keyword evidence="1" id="KW-0812">Transmembrane</keyword>
<reference evidence="2 3" key="1">
    <citation type="journal article" date="2016" name="Nat. Commun.">
        <title>Thousands of microbial genomes shed light on interconnected biogeochemical processes in an aquifer system.</title>
        <authorList>
            <person name="Anantharaman K."/>
            <person name="Brown C.T."/>
            <person name="Hug L.A."/>
            <person name="Sharon I."/>
            <person name="Castelle C.J."/>
            <person name="Probst A.J."/>
            <person name="Thomas B.C."/>
            <person name="Singh A."/>
            <person name="Wilkins M.J."/>
            <person name="Karaoz U."/>
            <person name="Brodie E.L."/>
            <person name="Williams K.H."/>
            <person name="Hubbard S.S."/>
            <person name="Banfield J.F."/>
        </authorList>
    </citation>
    <scope>NUCLEOTIDE SEQUENCE [LARGE SCALE GENOMIC DNA]</scope>
</reference>
<accession>A0A1F5CH50</accession>
<organism evidence="2 3">
    <name type="scientific">Candidatus Azambacteria bacterium RIFOXYD1_FULL_42_11</name>
    <dbReference type="NCBI Taxonomy" id="1797310"/>
    <lineage>
        <taxon>Bacteria</taxon>
        <taxon>Candidatus Azamiibacteriota</taxon>
    </lineage>
</organism>
<evidence type="ECO:0000313" key="3">
    <source>
        <dbReference type="Proteomes" id="UP000178974"/>
    </source>
</evidence>
<protein>
    <submittedName>
        <fullName evidence="2">Uncharacterized protein</fullName>
    </submittedName>
</protein>
<feature type="transmembrane region" description="Helical" evidence="1">
    <location>
        <begin position="85"/>
        <end position="106"/>
    </location>
</feature>
<dbReference type="EMBL" id="MEZA01000018">
    <property type="protein sequence ID" value="OGD42176.1"/>
    <property type="molecule type" value="Genomic_DNA"/>
</dbReference>
<comment type="caution">
    <text evidence="2">The sequence shown here is derived from an EMBL/GenBank/DDBJ whole genome shotgun (WGS) entry which is preliminary data.</text>
</comment>
<feature type="transmembrane region" description="Helical" evidence="1">
    <location>
        <begin position="45"/>
        <end position="65"/>
    </location>
</feature>
<keyword evidence="1" id="KW-0472">Membrane</keyword>
<sequence length="123" mass="13650">MTNLGWGYLGLGYIIAVIFAAFFTKMVVIRPLYDGGKLTINCRKSVMYLPLSLPWVHVIVILANIDDEIILDGLDVVFSIKHGGLLLMSGLIWPVSLSVLLLEAYVRISGKPLDINTTINFEK</sequence>